<evidence type="ECO:0008006" key="4">
    <source>
        <dbReference type="Google" id="ProtNLM"/>
    </source>
</evidence>
<comment type="caution">
    <text evidence="2">The sequence shown here is derived from an EMBL/GenBank/DDBJ whole genome shotgun (WGS) entry which is preliminary data.</text>
</comment>
<reference evidence="2" key="1">
    <citation type="submission" date="2023-05" db="EMBL/GenBank/DDBJ databases">
        <authorList>
            <person name="Stuckert A."/>
        </authorList>
    </citation>
    <scope>NUCLEOTIDE SEQUENCE</scope>
</reference>
<name>A0ABN9DRD9_9NEOB</name>
<sequence>MRSFFIGKKSADSPTNCRENRPIGKIGRFFSNFTEKKKRPKYRKSADQIAH</sequence>
<feature type="region of interest" description="Disordered" evidence="1">
    <location>
        <begin position="1"/>
        <end position="51"/>
    </location>
</feature>
<evidence type="ECO:0000313" key="3">
    <source>
        <dbReference type="Proteomes" id="UP001162483"/>
    </source>
</evidence>
<dbReference type="Proteomes" id="UP001162483">
    <property type="component" value="Unassembled WGS sequence"/>
</dbReference>
<protein>
    <recommendedName>
        <fullName evidence="4">Ribosomal protein L32</fullName>
    </recommendedName>
</protein>
<gene>
    <name evidence="2" type="ORF">SPARVUS_LOCUS8151231</name>
</gene>
<dbReference type="EMBL" id="CATNWA010014726">
    <property type="protein sequence ID" value="CAI9575204.1"/>
    <property type="molecule type" value="Genomic_DNA"/>
</dbReference>
<evidence type="ECO:0000313" key="2">
    <source>
        <dbReference type="EMBL" id="CAI9575204.1"/>
    </source>
</evidence>
<accession>A0ABN9DRD9</accession>
<evidence type="ECO:0000256" key="1">
    <source>
        <dbReference type="SAM" id="MobiDB-lite"/>
    </source>
</evidence>
<proteinExistence type="predicted"/>
<keyword evidence="3" id="KW-1185">Reference proteome</keyword>
<organism evidence="2 3">
    <name type="scientific">Staurois parvus</name>
    <dbReference type="NCBI Taxonomy" id="386267"/>
    <lineage>
        <taxon>Eukaryota</taxon>
        <taxon>Metazoa</taxon>
        <taxon>Chordata</taxon>
        <taxon>Craniata</taxon>
        <taxon>Vertebrata</taxon>
        <taxon>Euteleostomi</taxon>
        <taxon>Amphibia</taxon>
        <taxon>Batrachia</taxon>
        <taxon>Anura</taxon>
        <taxon>Neobatrachia</taxon>
        <taxon>Ranoidea</taxon>
        <taxon>Ranidae</taxon>
        <taxon>Staurois</taxon>
    </lineage>
</organism>